<accession>A0A0C3QAP5</accession>
<keyword evidence="6" id="KW-0808">Transferase</keyword>
<dbReference type="SUPFAM" id="SSF53335">
    <property type="entry name" value="S-adenosyl-L-methionine-dependent methyltransferases"/>
    <property type="match status" value="1"/>
</dbReference>
<comment type="similarity">
    <text evidence="2">Belongs to the methyltransferase superfamily. L-isoaspartyl/D-aspartyl protein methyltransferase family.</text>
</comment>
<dbReference type="PANTHER" id="PTHR11579">
    <property type="entry name" value="PROTEIN-L-ISOASPARTATE O-METHYLTRANSFERASE"/>
    <property type="match status" value="1"/>
</dbReference>
<evidence type="ECO:0000256" key="3">
    <source>
        <dbReference type="ARBA" id="ARBA00011890"/>
    </source>
</evidence>
<evidence type="ECO:0000256" key="6">
    <source>
        <dbReference type="ARBA" id="ARBA00022679"/>
    </source>
</evidence>
<dbReference type="Pfam" id="PF01135">
    <property type="entry name" value="PCMT"/>
    <property type="match status" value="1"/>
</dbReference>
<dbReference type="GO" id="GO:0005737">
    <property type="term" value="C:cytoplasm"/>
    <property type="evidence" value="ECO:0007669"/>
    <property type="project" value="UniProtKB-SubCell"/>
</dbReference>
<dbReference type="GO" id="GO:0032259">
    <property type="term" value="P:methylation"/>
    <property type="evidence" value="ECO:0007669"/>
    <property type="project" value="UniProtKB-KW"/>
</dbReference>
<keyword evidence="5" id="KW-0489">Methyltransferase</keyword>
<keyword evidence="4" id="KW-0963">Cytoplasm</keyword>
<evidence type="ECO:0000256" key="4">
    <source>
        <dbReference type="ARBA" id="ARBA00022490"/>
    </source>
</evidence>
<comment type="subcellular location">
    <subcellularLocation>
        <location evidence="1">Cytoplasm</location>
    </subcellularLocation>
</comment>
<dbReference type="EMBL" id="KN823144">
    <property type="protein sequence ID" value="KIO21264.1"/>
    <property type="molecule type" value="Genomic_DNA"/>
</dbReference>
<dbReference type="Gene3D" id="3.40.50.150">
    <property type="entry name" value="Vaccinia Virus protein VP39"/>
    <property type="match status" value="1"/>
</dbReference>
<evidence type="ECO:0000256" key="2">
    <source>
        <dbReference type="ARBA" id="ARBA00005369"/>
    </source>
</evidence>
<dbReference type="InterPro" id="IPR000682">
    <property type="entry name" value="PCMT"/>
</dbReference>
<keyword evidence="7" id="KW-0949">S-adenosyl-L-methionine</keyword>
<dbReference type="InterPro" id="IPR029063">
    <property type="entry name" value="SAM-dependent_MTases_sf"/>
</dbReference>
<dbReference type="Proteomes" id="UP000054248">
    <property type="component" value="Unassembled WGS sequence"/>
</dbReference>
<dbReference type="HOGENOM" id="CLU_055432_0_4_1"/>
<sequence>HAHATENLLQFLQPGMKVLDVGSGSGYLCGVLHHLVSPSGDEKQGKVVGIDHIPQLVDMSIANLRKDGLKVDDDAGSRILMVCGDGRKGYPQEAPYDAIHVGAAAPILPQELVDQLAKPGRMFIPVDDDEGWGGQSIWQVDKDAEGNVNKQRLFGVQYVPLTDAPK</sequence>
<protein>
    <recommendedName>
        <fullName evidence="3">protein-L-isoaspartate(D-aspartate) O-methyltransferase</fullName>
        <ecNumber evidence="3">2.1.1.77</ecNumber>
    </recommendedName>
</protein>
<dbReference type="PANTHER" id="PTHR11579:SF0">
    <property type="entry name" value="PROTEIN-L-ISOASPARTATE(D-ASPARTATE) O-METHYLTRANSFERASE"/>
    <property type="match status" value="1"/>
</dbReference>
<dbReference type="GO" id="GO:0004719">
    <property type="term" value="F:protein-L-isoaspartate (D-aspartate) O-methyltransferase activity"/>
    <property type="evidence" value="ECO:0007669"/>
    <property type="project" value="UniProtKB-EC"/>
</dbReference>
<keyword evidence="9" id="KW-1185">Reference proteome</keyword>
<evidence type="ECO:0000313" key="8">
    <source>
        <dbReference type="EMBL" id="KIO21264.1"/>
    </source>
</evidence>
<dbReference type="STRING" id="1051891.A0A0C3QAP5"/>
<reference evidence="8 9" key="1">
    <citation type="submission" date="2014-04" db="EMBL/GenBank/DDBJ databases">
        <authorList>
            <consortium name="DOE Joint Genome Institute"/>
            <person name="Kuo A."/>
            <person name="Girlanda M."/>
            <person name="Perotto S."/>
            <person name="Kohler A."/>
            <person name="Nagy L.G."/>
            <person name="Floudas D."/>
            <person name="Copeland A."/>
            <person name="Barry K.W."/>
            <person name="Cichocki N."/>
            <person name="Veneault-Fourrey C."/>
            <person name="LaButti K."/>
            <person name="Lindquist E.A."/>
            <person name="Lipzen A."/>
            <person name="Lundell T."/>
            <person name="Morin E."/>
            <person name="Murat C."/>
            <person name="Sun H."/>
            <person name="Tunlid A."/>
            <person name="Henrissat B."/>
            <person name="Grigoriev I.V."/>
            <person name="Hibbett D.S."/>
            <person name="Martin F."/>
            <person name="Nordberg H.P."/>
            <person name="Cantor M.N."/>
            <person name="Hua S.X."/>
        </authorList>
    </citation>
    <scope>NUCLEOTIDE SEQUENCE [LARGE SCALE GENOMIC DNA]</scope>
    <source>
        <strain evidence="8 9">MUT 4182</strain>
    </source>
</reference>
<dbReference type="EC" id="2.1.1.77" evidence="3"/>
<evidence type="ECO:0000313" key="9">
    <source>
        <dbReference type="Proteomes" id="UP000054248"/>
    </source>
</evidence>
<evidence type="ECO:0000256" key="1">
    <source>
        <dbReference type="ARBA" id="ARBA00004496"/>
    </source>
</evidence>
<evidence type="ECO:0000256" key="5">
    <source>
        <dbReference type="ARBA" id="ARBA00022603"/>
    </source>
</evidence>
<gene>
    <name evidence="8" type="ORF">M407DRAFT_80577</name>
</gene>
<feature type="non-terminal residue" evidence="8">
    <location>
        <position position="1"/>
    </location>
</feature>
<dbReference type="PROSITE" id="PS01279">
    <property type="entry name" value="PCMT"/>
    <property type="match status" value="1"/>
</dbReference>
<dbReference type="OrthoDB" id="73890at2759"/>
<evidence type="ECO:0000256" key="7">
    <source>
        <dbReference type="ARBA" id="ARBA00022691"/>
    </source>
</evidence>
<organism evidence="8 9">
    <name type="scientific">Tulasnella calospora MUT 4182</name>
    <dbReference type="NCBI Taxonomy" id="1051891"/>
    <lineage>
        <taxon>Eukaryota</taxon>
        <taxon>Fungi</taxon>
        <taxon>Dikarya</taxon>
        <taxon>Basidiomycota</taxon>
        <taxon>Agaricomycotina</taxon>
        <taxon>Agaricomycetes</taxon>
        <taxon>Cantharellales</taxon>
        <taxon>Tulasnellaceae</taxon>
        <taxon>Tulasnella</taxon>
    </lineage>
</organism>
<dbReference type="AlphaFoldDB" id="A0A0C3QAP5"/>
<reference evidence="9" key="2">
    <citation type="submission" date="2015-01" db="EMBL/GenBank/DDBJ databases">
        <title>Evolutionary Origins and Diversification of the Mycorrhizal Mutualists.</title>
        <authorList>
            <consortium name="DOE Joint Genome Institute"/>
            <consortium name="Mycorrhizal Genomics Consortium"/>
            <person name="Kohler A."/>
            <person name="Kuo A."/>
            <person name="Nagy L.G."/>
            <person name="Floudas D."/>
            <person name="Copeland A."/>
            <person name="Barry K.W."/>
            <person name="Cichocki N."/>
            <person name="Veneault-Fourrey C."/>
            <person name="LaButti K."/>
            <person name="Lindquist E.A."/>
            <person name="Lipzen A."/>
            <person name="Lundell T."/>
            <person name="Morin E."/>
            <person name="Murat C."/>
            <person name="Riley R."/>
            <person name="Ohm R."/>
            <person name="Sun H."/>
            <person name="Tunlid A."/>
            <person name="Henrissat B."/>
            <person name="Grigoriev I.V."/>
            <person name="Hibbett D.S."/>
            <person name="Martin F."/>
        </authorList>
    </citation>
    <scope>NUCLEOTIDE SEQUENCE [LARGE SCALE GENOMIC DNA]</scope>
    <source>
        <strain evidence="9">MUT 4182</strain>
    </source>
</reference>
<proteinExistence type="inferred from homology"/>
<name>A0A0C3QAP5_9AGAM</name>